<dbReference type="EMBL" id="CP013290">
    <property type="protein sequence ID" value="APH01836.1"/>
    <property type="molecule type" value="Genomic_DNA"/>
</dbReference>
<keyword evidence="1" id="KW-0812">Transmembrane</keyword>
<feature type="transmembrane region" description="Helical" evidence="1">
    <location>
        <begin position="26"/>
        <end position="43"/>
    </location>
</feature>
<keyword evidence="1" id="KW-1133">Transmembrane helix</keyword>
<dbReference type="InterPro" id="IPR013099">
    <property type="entry name" value="K_chnl_dom"/>
</dbReference>
<evidence type="ECO:0000313" key="3">
    <source>
        <dbReference type="EMBL" id="APH01836.1"/>
    </source>
</evidence>
<protein>
    <submittedName>
        <fullName evidence="3">Metal transporter</fullName>
    </submittedName>
    <submittedName>
        <fullName evidence="4">Two pore domain potassium channel family protein</fullName>
    </submittedName>
</protein>
<feature type="transmembrane region" description="Helical" evidence="1">
    <location>
        <begin position="49"/>
        <end position="69"/>
    </location>
</feature>
<proteinExistence type="predicted"/>
<dbReference type="KEGG" id="jte:ASJ30_10110"/>
<feature type="transmembrane region" description="Helical" evidence="1">
    <location>
        <begin position="136"/>
        <end position="157"/>
    </location>
</feature>
<name>A0A1L3MHV3_9MICO</name>
<feature type="domain" description="Potassium channel" evidence="2">
    <location>
        <begin position="143"/>
        <end position="227"/>
    </location>
</feature>
<keyword evidence="4" id="KW-0406">Ion transport</keyword>
<evidence type="ECO:0000313" key="6">
    <source>
        <dbReference type="Proteomes" id="UP000593998"/>
    </source>
</evidence>
<dbReference type="Proteomes" id="UP000593998">
    <property type="component" value="Chromosome"/>
</dbReference>
<keyword evidence="1" id="KW-0472">Membrane</keyword>
<reference evidence="4 6" key="2">
    <citation type="submission" date="2020-10" db="EMBL/GenBank/DDBJ databases">
        <title>Janibacter indicus TT2 genome sequence.</title>
        <authorList>
            <person name="Lee K."/>
            <person name="Ganzorig M."/>
        </authorList>
    </citation>
    <scope>NUCLEOTIDE SEQUENCE [LARGE SCALE GENOMIC DNA]</scope>
    <source>
        <strain evidence="4 6">TT2</strain>
    </source>
</reference>
<keyword evidence="4" id="KW-0407">Ion channel</keyword>
<dbReference type="SUPFAM" id="SSF81324">
    <property type="entry name" value="Voltage-gated potassium channels"/>
    <property type="match status" value="1"/>
</dbReference>
<dbReference type="RefSeq" id="WP_072624993.1">
    <property type="nucleotide sequence ID" value="NZ_CBDRLL010000008.1"/>
</dbReference>
<dbReference type="EMBL" id="CP062789">
    <property type="protein sequence ID" value="QOK21766.1"/>
    <property type="molecule type" value="Genomic_DNA"/>
</dbReference>
<feature type="transmembrane region" description="Helical" evidence="1">
    <location>
        <begin position="211"/>
        <end position="229"/>
    </location>
</feature>
<reference evidence="3 5" key="1">
    <citation type="submission" date="2015-11" db="EMBL/GenBank/DDBJ databases">
        <authorList>
            <person name="Zhang Y."/>
            <person name="Guo Z."/>
        </authorList>
    </citation>
    <scope>NUCLEOTIDE SEQUENCE [LARGE SCALE GENOMIC DNA]</scope>
    <source>
        <strain evidence="3 5">YFY001</strain>
    </source>
</reference>
<gene>
    <name evidence="3" type="ORF">ASJ30_10110</name>
    <name evidence="4" type="ORF">IGS73_11545</name>
</gene>
<evidence type="ECO:0000313" key="5">
    <source>
        <dbReference type="Proteomes" id="UP000182938"/>
    </source>
</evidence>
<sequence>MTKVWYELDRRPTGVRYWAAVVRKQPSAILVGIQLLAIVLLPWVESETWGRAVITSLSLFAVTFGIWVVRSTPALTRLALGIGFPAFLLEVWSVVDRSNVPVNFAAHLLLAIFYMYVAYGLVAYMFADTWVTKDELFAVGAAFTVLLFGFTYLFVAIQTLEPGSFDGHTGIGQKSFLELLAFSAANLTSVGLSDIGAIEPHARAATIIEQLGGVLYVAMVISRLVALTVSRARS</sequence>
<dbReference type="AlphaFoldDB" id="A0A1L3MHV3"/>
<accession>A0A1L3MHV3</accession>
<evidence type="ECO:0000259" key="2">
    <source>
        <dbReference type="Pfam" id="PF07885"/>
    </source>
</evidence>
<evidence type="ECO:0000313" key="4">
    <source>
        <dbReference type="EMBL" id="QOK21766.1"/>
    </source>
</evidence>
<dbReference type="Proteomes" id="UP000182938">
    <property type="component" value="Chromosome"/>
</dbReference>
<organism evidence="3 5">
    <name type="scientific">Janibacter indicus</name>
    <dbReference type="NCBI Taxonomy" id="857417"/>
    <lineage>
        <taxon>Bacteria</taxon>
        <taxon>Bacillati</taxon>
        <taxon>Actinomycetota</taxon>
        <taxon>Actinomycetes</taxon>
        <taxon>Micrococcales</taxon>
        <taxon>Intrasporangiaceae</taxon>
        <taxon>Janibacter</taxon>
    </lineage>
</organism>
<keyword evidence="4" id="KW-0813">Transport</keyword>
<evidence type="ECO:0000256" key="1">
    <source>
        <dbReference type="SAM" id="Phobius"/>
    </source>
</evidence>
<keyword evidence="5" id="KW-1185">Reference proteome</keyword>
<dbReference type="Pfam" id="PF07885">
    <property type="entry name" value="Ion_trans_2"/>
    <property type="match status" value="1"/>
</dbReference>
<feature type="transmembrane region" description="Helical" evidence="1">
    <location>
        <begin position="104"/>
        <end position="124"/>
    </location>
</feature>
<feature type="transmembrane region" description="Helical" evidence="1">
    <location>
        <begin position="74"/>
        <end position="92"/>
    </location>
</feature>
<dbReference type="Gene3D" id="1.10.287.70">
    <property type="match status" value="1"/>
</dbReference>
<dbReference type="GO" id="GO:0034220">
    <property type="term" value="P:monoatomic ion transmembrane transport"/>
    <property type="evidence" value="ECO:0007669"/>
    <property type="project" value="UniProtKB-KW"/>
</dbReference>